<evidence type="ECO:0000256" key="4">
    <source>
        <dbReference type="ARBA" id="ARBA00023187"/>
    </source>
</evidence>
<gene>
    <name evidence="6" type="ORF">AW171_hschr52923</name>
</gene>
<dbReference type="Pfam" id="PF23240">
    <property type="entry name" value="HAT_PRP39_N"/>
    <property type="match status" value="1"/>
</dbReference>
<dbReference type="GO" id="GO:0000395">
    <property type="term" value="P:mRNA 5'-splice site recognition"/>
    <property type="evidence" value="ECO:0007669"/>
    <property type="project" value="TreeGrafter"/>
</dbReference>
<dbReference type="PANTHER" id="PTHR17204">
    <property type="entry name" value="PRE-MRNA PROCESSING PROTEIN PRP39-RELATED"/>
    <property type="match status" value="1"/>
</dbReference>
<sequence>MLLPDELKSDEKLSNLLLKTSQFQQTLPYWEELLNYLLLKASPLSKAINPELRSLIRSTYQSMLIQFPYAENYHIDYALFEFKLGSVSKMHKIFHSALNEVNSRSLLLWVEYLKLCNEVVMNDKDLFKKYETAEKYIGLHFFSGEFWLMYLEQTKQRCKMQSRYVMLLRKILEIPLYDYSTFYSLWLQCINDIKDISQLKLFAPEHEVSKKLKVDMNLKQRRGIQLQVAKLQLKKITKELYTVVQYQVMEIYNLFESKLTTHYYTSPHTLIKYEEIATWCKYLNYTINTQNIPLIKVTFQRAVTALCHYDIIWLQWAKWLIETEADFVSAKNVLTKGLIMSHRKATIFTRLSHVMIRAAEYAELEAIYDTVLETYNNCSETMDTEMFIDYILVTLFLKTPIIRSRYNTDENRLLVPEQVLDSIMKRLGTVSKDQSQRVLLWLLSQLYQRIPRSVLEENIFKIIIASNWSHFTEHGWFWYEYCQMVWINSTKSYLEKRRYIVNEILPKAANYKVEDVKRGVLKFMDNYSPEDYDAVELLFR</sequence>
<keyword evidence="4" id="KW-0508">mRNA splicing</keyword>
<dbReference type="AlphaFoldDB" id="A0A0X8HT88"/>
<name>A0A0X8HT88_9SACH</name>
<dbReference type="Gene3D" id="1.25.40.10">
    <property type="entry name" value="Tetratricopeptide repeat domain"/>
    <property type="match status" value="2"/>
</dbReference>
<dbReference type="GO" id="GO:0071004">
    <property type="term" value="C:U2-type prespliceosome"/>
    <property type="evidence" value="ECO:0007669"/>
    <property type="project" value="TreeGrafter"/>
</dbReference>
<dbReference type="OrthoDB" id="10265668at2759"/>
<dbReference type="Pfam" id="PF23241">
    <property type="entry name" value="HAT_PRP39_C"/>
    <property type="match status" value="1"/>
</dbReference>
<accession>A0A0X8HT88</accession>
<dbReference type="GO" id="GO:0005685">
    <property type="term" value="C:U1 snRNP"/>
    <property type="evidence" value="ECO:0007669"/>
    <property type="project" value="TreeGrafter"/>
</dbReference>
<dbReference type="GeneID" id="28724266"/>
<keyword evidence="7" id="KW-1185">Reference proteome</keyword>
<evidence type="ECO:0000313" key="6">
    <source>
        <dbReference type="EMBL" id="AMD20993.1"/>
    </source>
</evidence>
<proteinExistence type="predicted"/>
<dbReference type="GO" id="GO:0030627">
    <property type="term" value="F:pre-mRNA 5'-splice site binding"/>
    <property type="evidence" value="ECO:0007669"/>
    <property type="project" value="TreeGrafter"/>
</dbReference>
<dbReference type="STRING" id="45286.A0A0X8HT88"/>
<organism evidence="6 7">
    <name type="scientific">Eremothecium sinecaudum</name>
    <dbReference type="NCBI Taxonomy" id="45286"/>
    <lineage>
        <taxon>Eukaryota</taxon>
        <taxon>Fungi</taxon>
        <taxon>Dikarya</taxon>
        <taxon>Ascomycota</taxon>
        <taxon>Saccharomycotina</taxon>
        <taxon>Saccharomycetes</taxon>
        <taxon>Saccharomycetales</taxon>
        <taxon>Saccharomycetaceae</taxon>
        <taxon>Eremothecium</taxon>
    </lineage>
</organism>
<dbReference type="RefSeq" id="XP_017987989.1">
    <property type="nucleotide sequence ID" value="XM_018132730.1"/>
</dbReference>
<dbReference type="SMART" id="SM00386">
    <property type="entry name" value="HAT"/>
    <property type="match status" value="3"/>
</dbReference>
<protein>
    <submittedName>
        <fullName evidence="6">HEL288Wp</fullName>
    </submittedName>
</protein>
<evidence type="ECO:0000256" key="2">
    <source>
        <dbReference type="ARBA" id="ARBA00022664"/>
    </source>
</evidence>
<dbReference type="GO" id="GO:0000243">
    <property type="term" value="C:commitment complex"/>
    <property type="evidence" value="ECO:0007669"/>
    <property type="project" value="TreeGrafter"/>
</dbReference>
<evidence type="ECO:0000313" key="7">
    <source>
        <dbReference type="Proteomes" id="UP000243052"/>
    </source>
</evidence>
<evidence type="ECO:0000256" key="3">
    <source>
        <dbReference type="ARBA" id="ARBA00022737"/>
    </source>
</evidence>
<dbReference type="InterPro" id="IPR003107">
    <property type="entry name" value="HAT"/>
</dbReference>
<evidence type="ECO:0000256" key="1">
    <source>
        <dbReference type="ARBA" id="ARBA00004123"/>
    </source>
</evidence>
<dbReference type="EMBL" id="CP014245">
    <property type="protein sequence ID" value="AMD20993.1"/>
    <property type="molecule type" value="Genomic_DNA"/>
</dbReference>
<keyword evidence="5" id="KW-0539">Nucleus</keyword>
<dbReference type="InterPro" id="IPR011990">
    <property type="entry name" value="TPR-like_helical_dom_sf"/>
</dbReference>
<dbReference type="InterPro" id="IPR059164">
    <property type="entry name" value="HAT_PRP39_C"/>
</dbReference>
<reference evidence="6 7" key="1">
    <citation type="submission" date="2016-01" db="EMBL/GenBank/DDBJ databases">
        <title>Genome sequence of the yeast Holleya sinecauda.</title>
        <authorList>
            <person name="Dietrich F.S."/>
        </authorList>
    </citation>
    <scope>NUCLEOTIDE SEQUENCE [LARGE SCALE GENOMIC DNA]</scope>
    <source>
        <strain evidence="6 7">ATCC 58844</strain>
    </source>
</reference>
<dbReference type="SUPFAM" id="SSF48452">
    <property type="entry name" value="TPR-like"/>
    <property type="match status" value="1"/>
</dbReference>
<comment type="subcellular location">
    <subcellularLocation>
        <location evidence="1">Nucleus</location>
    </subcellularLocation>
</comment>
<dbReference type="PANTHER" id="PTHR17204:SF23">
    <property type="entry name" value="U1 SMALL NUCLEAR RIBONUCLEOPROTEIN COMPONENT PRP42"/>
    <property type="match status" value="1"/>
</dbReference>
<keyword evidence="3" id="KW-0677">Repeat</keyword>
<evidence type="ECO:0000256" key="5">
    <source>
        <dbReference type="ARBA" id="ARBA00023242"/>
    </source>
</evidence>
<keyword evidence="2" id="KW-0507">mRNA processing</keyword>
<dbReference type="Proteomes" id="UP000243052">
    <property type="component" value="Chromosome v"/>
</dbReference>